<keyword evidence="4" id="KW-0297">G-protein coupled receptor</keyword>
<dbReference type="GO" id="GO:0005886">
    <property type="term" value="C:plasma membrane"/>
    <property type="evidence" value="ECO:0007669"/>
    <property type="project" value="TreeGrafter"/>
</dbReference>
<reference evidence="10" key="1">
    <citation type="submission" date="2019-08" db="EMBL/GenBank/DDBJ databases">
        <title>The improved chromosome-level genome for the pearl oyster Pinctada fucata martensii using PacBio sequencing and Hi-C.</title>
        <authorList>
            <person name="Zheng Z."/>
        </authorList>
    </citation>
    <scope>NUCLEOTIDE SEQUENCE</scope>
    <source>
        <strain evidence="10">ZZ-2019</strain>
        <tissue evidence="10">Adductor muscle</tissue>
    </source>
</reference>
<dbReference type="PANTHER" id="PTHR24243">
    <property type="entry name" value="G-PROTEIN COUPLED RECEPTOR"/>
    <property type="match status" value="1"/>
</dbReference>
<name>A0AA88Y4Y2_PINIB</name>
<dbReference type="PROSITE" id="PS50262">
    <property type="entry name" value="G_PROTEIN_RECEP_F1_2"/>
    <property type="match status" value="1"/>
</dbReference>
<evidence type="ECO:0000256" key="8">
    <source>
        <dbReference type="SAM" id="Phobius"/>
    </source>
</evidence>
<feature type="transmembrane region" description="Helical" evidence="8">
    <location>
        <begin position="251"/>
        <end position="269"/>
    </location>
</feature>
<keyword evidence="5 8" id="KW-0472">Membrane</keyword>
<feature type="transmembrane region" description="Helical" evidence="8">
    <location>
        <begin position="152"/>
        <end position="170"/>
    </location>
</feature>
<evidence type="ECO:0000256" key="1">
    <source>
        <dbReference type="ARBA" id="ARBA00004141"/>
    </source>
</evidence>
<keyword evidence="2 8" id="KW-0812">Transmembrane</keyword>
<dbReference type="InterPro" id="IPR017452">
    <property type="entry name" value="GPCR_Rhodpsn_7TM"/>
</dbReference>
<evidence type="ECO:0000313" key="10">
    <source>
        <dbReference type="EMBL" id="KAK3089611.1"/>
    </source>
</evidence>
<proteinExistence type="predicted"/>
<feature type="transmembrane region" description="Helical" evidence="8">
    <location>
        <begin position="289"/>
        <end position="315"/>
    </location>
</feature>
<comment type="subcellular location">
    <subcellularLocation>
        <location evidence="1">Membrane</location>
        <topology evidence="1">Multi-pass membrane protein</topology>
    </subcellularLocation>
</comment>
<sequence length="335" mass="37961">MASYSFNVSTSTDTSQSQHTYLTLQERNDSIASQRLPTIIFLGILVALGIIGNVTVLLVYGLRYRPTTFRLYILSLAVIDLLSCCIAIPLEMADNLFPLMFYSEALCKIGRFFGNVFKIGSAFVLIVMAAGRYWKICRPFSTPSTLKSARRCVAFAIGMAVLFSWPNAIIQGLKVRSYPGNVTGYDCSIDDDIVKTEFPFIYSTILFVVYMVTFILLCVLYTKVVLELRRHVKKTSSFKLNDKVKKSNPRITKLMIAITLAFILCYLPNCVLDAGTTFKRDYLFPPSPLVLGLLPLLSRTFFINNIINPVIYFIGEAKFRRILKKYLRSVYYLCV</sequence>
<dbReference type="GO" id="GO:0004930">
    <property type="term" value="F:G protein-coupled receptor activity"/>
    <property type="evidence" value="ECO:0007669"/>
    <property type="project" value="UniProtKB-KW"/>
</dbReference>
<keyword evidence="11" id="KW-1185">Reference proteome</keyword>
<evidence type="ECO:0000256" key="5">
    <source>
        <dbReference type="ARBA" id="ARBA00023136"/>
    </source>
</evidence>
<keyword evidence="6" id="KW-0675">Receptor</keyword>
<dbReference type="Proteomes" id="UP001186944">
    <property type="component" value="Unassembled WGS sequence"/>
</dbReference>
<evidence type="ECO:0000256" key="6">
    <source>
        <dbReference type="ARBA" id="ARBA00023170"/>
    </source>
</evidence>
<keyword evidence="3 8" id="KW-1133">Transmembrane helix</keyword>
<feature type="domain" description="G-protein coupled receptors family 1 profile" evidence="9">
    <location>
        <begin position="52"/>
        <end position="312"/>
    </location>
</feature>
<comment type="caution">
    <text evidence="10">The sequence shown here is derived from an EMBL/GenBank/DDBJ whole genome shotgun (WGS) entry which is preliminary data.</text>
</comment>
<gene>
    <name evidence="10" type="ORF">FSP39_005023</name>
</gene>
<keyword evidence="7" id="KW-0807">Transducer</keyword>
<evidence type="ECO:0000256" key="3">
    <source>
        <dbReference type="ARBA" id="ARBA00022989"/>
    </source>
</evidence>
<evidence type="ECO:0000256" key="4">
    <source>
        <dbReference type="ARBA" id="ARBA00023040"/>
    </source>
</evidence>
<evidence type="ECO:0000313" key="11">
    <source>
        <dbReference type="Proteomes" id="UP001186944"/>
    </source>
</evidence>
<feature type="transmembrane region" description="Helical" evidence="8">
    <location>
        <begin position="39"/>
        <end position="59"/>
    </location>
</feature>
<dbReference type="PANTHER" id="PTHR24243:SF224">
    <property type="entry name" value="G-PROTEIN COUPLED RECEPTOR 19-RELATED"/>
    <property type="match status" value="1"/>
</dbReference>
<feature type="transmembrane region" description="Helical" evidence="8">
    <location>
        <begin position="200"/>
        <end position="226"/>
    </location>
</feature>
<evidence type="ECO:0000256" key="7">
    <source>
        <dbReference type="ARBA" id="ARBA00023224"/>
    </source>
</evidence>
<feature type="transmembrane region" description="Helical" evidence="8">
    <location>
        <begin position="71"/>
        <end position="92"/>
    </location>
</feature>
<dbReference type="Pfam" id="PF00001">
    <property type="entry name" value="7tm_1"/>
    <property type="match status" value="1"/>
</dbReference>
<evidence type="ECO:0000256" key="2">
    <source>
        <dbReference type="ARBA" id="ARBA00022692"/>
    </source>
</evidence>
<evidence type="ECO:0000259" key="9">
    <source>
        <dbReference type="PROSITE" id="PS50262"/>
    </source>
</evidence>
<dbReference type="PRINTS" id="PR00237">
    <property type="entry name" value="GPCRRHODOPSN"/>
</dbReference>
<dbReference type="CDD" id="cd00637">
    <property type="entry name" value="7tm_classA_rhodopsin-like"/>
    <property type="match status" value="1"/>
</dbReference>
<dbReference type="EMBL" id="VSWD01000010">
    <property type="protein sequence ID" value="KAK3089611.1"/>
    <property type="molecule type" value="Genomic_DNA"/>
</dbReference>
<dbReference type="InterPro" id="IPR000276">
    <property type="entry name" value="GPCR_Rhodpsn"/>
</dbReference>
<dbReference type="Gene3D" id="1.20.1070.10">
    <property type="entry name" value="Rhodopsin 7-helix transmembrane proteins"/>
    <property type="match status" value="1"/>
</dbReference>
<feature type="transmembrane region" description="Helical" evidence="8">
    <location>
        <begin position="112"/>
        <end position="131"/>
    </location>
</feature>
<dbReference type="SUPFAM" id="SSF81321">
    <property type="entry name" value="Family A G protein-coupled receptor-like"/>
    <property type="match status" value="1"/>
</dbReference>
<protein>
    <recommendedName>
        <fullName evidence="9">G-protein coupled receptors family 1 profile domain-containing protein</fullName>
    </recommendedName>
</protein>
<organism evidence="10 11">
    <name type="scientific">Pinctada imbricata</name>
    <name type="common">Atlantic pearl-oyster</name>
    <name type="synonym">Pinctada martensii</name>
    <dbReference type="NCBI Taxonomy" id="66713"/>
    <lineage>
        <taxon>Eukaryota</taxon>
        <taxon>Metazoa</taxon>
        <taxon>Spiralia</taxon>
        <taxon>Lophotrochozoa</taxon>
        <taxon>Mollusca</taxon>
        <taxon>Bivalvia</taxon>
        <taxon>Autobranchia</taxon>
        <taxon>Pteriomorphia</taxon>
        <taxon>Pterioida</taxon>
        <taxon>Pterioidea</taxon>
        <taxon>Pteriidae</taxon>
        <taxon>Pinctada</taxon>
    </lineage>
</organism>
<accession>A0AA88Y4Y2</accession>
<dbReference type="AlphaFoldDB" id="A0AA88Y4Y2"/>